<proteinExistence type="predicted"/>
<dbReference type="AlphaFoldDB" id="A0A9D9E1E4"/>
<keyword evidence="1" id="KW-0732">Signal</keyword>
<evidence type="ECO:0000256" key="1">
    <source>
        <dbReference type="SAM" id="SignalP"/>
    </source>
</evidence>
<accession>A0A9D9E1E4</accession>
<comment type="caution">
    <text evidence="2">The sequence shown here is derived from an EMBL/GenBank/DDBJ whole genome shotgun (WGS) entry which is preliminary data.</text>
</comment>
<evidence type="ECO:0000313" key="3">
    <source>
        <dbReference type="Proteomes" id="UP000823636"/>
    </source>
</evidence>
<dbReference type="EMBL" id="JADIMW010000027">
    <property type="protein sequence ID" value="MBO8437814.1"/>
    <property type="molecule type" value="Genomic_DNA"/>
</dbReference>
<reference evidence="2" key="1">
    <citation type="submission" date="2020-10" db="EMBL/GenBank/DDBJ databases">
        <authorList>
            <person name="Gilroy R."/>
        </authorList>
    </citation>
    <scope>NUCLEOTIDE SEQUENCE</scope>
    <source>
        <strain evidence="2">G3-4614</strain>
    </source>
</reference>
<name>A0A9D9E1E4_9BACT</name>
<sequence length="229" mass="27114">MNRLSKFLFASVMTFLVSSTAVCSARETESASLFCLSIEKRFNDYFQIQLHQQLWLDNNFTNLERYMPFVDFKVTLLKNYVYFDALYFYRYQHKTDGSSVNTHRYQLGLSGGYKWQHFKLSGYSRFESDYIKKNADLPYNRCYWRNRLVGTAYLKEGCKWSPYSAIEIFNTMNWPGDNNGVERLWFEIGSMYSINKTFSMDFKIREILPTLDKTQKISTYIGVGCNIKL</sequence>
<reference evidence="2" key="2">
    <citation type="journal article" date="2021" name="PeerJ">
        <title>Extensive microbial diversity within the chicken gut microbiome revealed by metagenomics and culture.</title>
        <authorList>
            <person name="Gilroy R."/>
            <person name="Ravi A."/>
            <person name="Getino M."/>
            <person name="Pursley I."/>
            <person name="Horton D.L."/>
            <person name="Alikhan N.F."/>
            <person name="Baker D."/>
            <person name="Gharbi K."/>
            <person name="Hall N."/>
            <person name="Watson M."/>
            <person name="Adriaenssens E.M."/>
            <person name="Foster-Nyarko E."/>
            <person name="Jarju S."/>
            <person name="Secka A."/>
            <person name="Antonio M."/>
            <person name="Oren A."/>
            <person name="Chaudhuri R.R."/>
            <person name="La Ragione R."/>
            <person name="Hildebrand F."/>
            <person name="Pallen M.J."/>
        </authorList>
    </citation>
    <scope>NUCLEOTIDE SEQUENCE</scope>
    <source>
        <strain evidence="2">G3-4614</strain>
    </source>
</reference>
<dbReference type="Pfam" id="PF10677">
    <property type="entry name" value="DUF2490"/>
    <property type="match status" value="1"/>
</dbReference>
<gene>
    <name evidence="2" type="ORF">IAC54_02805</name>
</gene>
<organism evidence="2 3">
    <name type="scientific">Candidatus Caccoplasma merdipullorum</name>
    <dbReference type="NCBI Taxonomy" id="2840718"/>
    <lineage>
        <taxon>Bacteria</taxon>
        <taxon>Pseudomonadati</taxon>
        <taxon>Bacteroidota</taxon>
        <taxon>Bacteroidia</taxon>
        <taxon>Bacteroidales</taxon>
        <taxon>Bacteroidaceae</taxon>
        <taxon>Bacteroidaceae incertae sedis</taxon>
        <taxon>Candidatus Caccoplasma</taxon>
    </lineage>
</organism>
<protein>
    <submittedName>
        <fullName evidence="2">DUF2490 domain-containing protein</fullName>
    </submittedName>
</protein>
<dbReference type="Proteomes" id="UP000823636">
    <property type="component" value="Unassembled WGS sequence"/>
</dbReference>
<feature type="signal peptide" evidence="1">
    <location>
        <begin position="1"/>
        <end position="25"/>
    </location>
</feature>
<feature type="chain" id="PRO_5039381966" evidence="1">
    <location>
        <begin position="26"/>
        <end position="229"/>
    </location>
</feature>
<dbReference type="InterPro" id="IPR019619">
    <property type="entry name" value="DUF2490"/>
</dbReference>
<evidence type="ECO:0000313" key="2">
    <source>
        <dbReference type="EMBL" id="MBO8437814.1"/>
    </source>
</evidence>